<sequence length="241" mass="28207">MRSSVNFLRTSTSDVDICIITPNEIKVVKCVPKAKVPIVKFWDPTLKLACDINVNNAQALHNTNLIKSYVCLDSRVRPLVMIIKHWAQRRDLNDATCGTLSSYTWTCITLNFLQMRYPPILPVLKFNKKENENELLEVEYKNNESIGKCLNKWEKNWMNWNLCIEEPFNSERNLGNGVNNDSFNKIIQEFRRAVEYLYNVNLELCCEIYDEYEYDEFEYVAGIPFITLEALRKANLDSKKK</sequence>
<protein>
    <submittedName>
        <fullName evidence="2">PolyA RNA polymerase cid13</fullName>
    </submittedName>
</protein>
<feature type="domain" description="Poly(A) RNA polymerase mitochondrial-like central palm" evidence="1">
    <location>
        <begin position="25"/>
        <end position="70"/>
    </location>
</feature>
<accession>A0A8H4AEW6</accession>
<dbReference type="InterPro" id="IPR043519">
    <property type="entry name" value="NT_sf"/>
</dbReference>
<dbReference type="AlphaFoldDB" id="A0A8H4AEW6"/>
<evidence type="ECO:0000313" key="2">
    <source>
        <dbReference type="EMBL" id="KAF0487821.1"/>
    </source>
</evidence>
<proteinExistence type="predicted"/>
<keyword evidence="3" id="KW-1185">Reference proteome</keyword>
<dbReference type="Gene3D" id="1.10.1410.10">
    <property type="match status" value="2"/>
</dbReference>
<organism evidence="2 3">
    <name type="scientific">Gigaspora margarita</name>
    <dbReference type="NCBI Taxonomy" id="4874"/>
    <lineage>
        <taxon>Eukaryota</taxon>
        <taxon>Fungi</taxon>
        <taxon>Fungi incertae sedis</taxon>
        <taxon>Mucoromycota</taxon>
        <taxon>Glomeromycotina</taxon>
        <taxon>Glomeromycetes</taxon>
        <taxon>Diversisporales</taxon>
        <taxon>Gigasporaceae</taxon>
        <taxon>Gigaspora</taxon>
    </lineage>
</organism>
<dbReference type="GO" id="GO:0031123">
    <property type="term" value="P:RNA 3'-end processing"/>
    <property type="evidence" value="ECO:0007669"/>
    <property type="project" value="TreeGrafter"/>
</dbReference>
<dbReference type="PANTHER" id="PTHR12271:SF113">
    <property type="entry name" value="POLY(A) RNA POLYMERASE CID11"/>
    <property type="match status" value="1"/>
</dbReference>
<dbReference type="CDD" id="cd05402">
    <property type="entry name" value="NT_PAP_TUTase"/>
    <property type="match status" value="1"/>
</dbReference>
<name>A0A8H4AEW6_GIGMA</name>
<dbReference type="GO" id="GO:0010605">
    <property type="term" value="P:negative regulation of macromolecule metabolic process"/>
    <property type="evidence" value="ECO:0007669"/>
    <property type="project" value="UniProtKB-ARBA"/>
</dbReference>
<dbReference type="Proteomes" id="UP000439903">
    <property type="component" value="Unassembled WGS sequence"/>
</dbReference>
<dbReference type="SUPFAM" id="SSF81301">
    <property type="entry name" value="Nucleotidyltransferase"/>
    <property type="match status" value="1"/>
</dbReference>
<reference evidence="2 3" key="1">
    <citation type="journal article" date="2019" name="Environ. Microbiol.">
        <title>At the nexus of three kingdoms: the genome of the mycorrhizal fungus Gigaspora margarita provides insights into plant, endobacterial and fungal interactions.</title>
        <authorList>
            <person name="Venice F."/>
            <person name="Ghignone S."/>
            <person name="Salvioli di Fossalunga A."/>
            <person name="Amselem J."/>
            <person name="Novero M."/>
            <person name="Xianan X."/>
            <person name="Sedzielewska Toro K."/>
            <person name="Morin E."/>
            <person name="Lipzen A."/>
            <person name="Grigoriev I.V."/>
            <person name="Henrissat B."/>
            <person name="Martin F.M."/>
            <person name="Bonfante P."/>
        </authorList>
    </citation>
    <scope>NUCLEOTIDE SEQUENCE [LARGE SCALE GENOMIC DNA]</scope>
    <source>
        <strain evidence="2 3">BEG34</strain>
    </source>
</reference>
<evidence type="ECO:0000313" key="3">
    <source>
        <dbReference type="Proteomes" id="UP000439903"/>
    </source>
</evidence>
<dbReference type="EMBL" id="WTPW01000698">
    <property type="protein sequence ID" value="KAF0487821.1"/>
    <property type="molecule type" value="Genomic_DNA"/>
</dbReference>
<dbReference type="GO" id="GO:0016779">
    <property type="term" value="F:nucleotidyltransferase activity"/>
    <property type="evidence" value="ECO:0007669"/>
    <property type="project" value="UniProtKB-ARBA"/>
</dbReference>
<dbReference type="PANTHER" id="PTHR12271">
    <property type="entry name" value="POLY A POLYMERASE CID PAP -RELATED"/>
    <property type="match status" value="1"/>
</dbReference>
<dbReference type="InterPro" id="IPR054708">
    <property type="entry name" value="MTPAP-like_central"/>
</dbReference>
<dbReference type="Pfam" id="PF22600">
    <property type="entry name" value="MTPAP-like_central"/>
    <property type="match status" value="1"/>
</dbReference>
<dbReference type="SUPFAM" id="SSF81631">
    <property type="entry name" value="PAP/OAS1 substrate-binding domain"/>
    <property type="match status" value="1"/>
</dbReference>
<dbReference type="OrthoDB" id="2274644at2759"/>
<gene>
    <name evidence="2" type="ORF">F8M41_022489</name>
</gene>
<comment type="caution">
    <text evidence="2">The sequence shown here is derived from an EMBL/GenBank/DDBJ whole genome shotgun (WGS) entry which is preliminary data.</text>
</comment>
<evidence type="ECO:0000259" key="1">
    <source>
        <dbReference type="Pfam" id="PF22600"/>
    </source>
</evidence>